<organism evidence="1 2">
    <name type="scientific">Methanofollis formosanus</name>
    <dbReference type="NCBI Taxonomy" id="299308"/>
    <lineage>
        <taxon>Archaea</taxon>
        <taxon>Methanobacteriati</taxon>
        <taxon>Methanobacteriota</taxon>
        <taxon>Stenosarchaea group</taxon>
        <taxon>Methanomicrobia</taxon>
        <taxon>Methanomicrobiales</taxon>
        <taxon>Methanomicrobiaceae</taxon>
        <taxon>Methanofollis</taxon>
    </lineage>
</organism>
<keyword evidence="2" id="KW-1185">Reference proteome</keyword>
<evidence type="ECO:0000313" key="2">
    <source>
        <dbReference type="Proteomes" id="UP000826709"/>
    </source>
</evidence>
<gene>
    <name evidence="1" type="ORF">E2N92_02985</name>
</gene>
<reference evidence="1" key="2">
    <citation type="submission" date="2019-03" db="EMBL/GenBank/DDBJ databases">
        <authorList>
            <person name="Chen S.-C."/>
            <person name="Wu S.-Y."/>
            <person name="Lai M.-C."/>
        </authorList>
    </citation>
    <scope>NUCLEOTIDE SEQUENCE</scope>
    <source>
        <strain evidence="1">ML15</strain>
    </source>
</reference>
<dbReference type="KEGG" id="mfk:E2N92_02985"/>
<name>A0A8G1EFU2_9EURY</name>
<dbReference type="EMBL" id="CP037968">
    <property type="protein sequence ID" value="QYZ78466.1"/>
    <property type="molecule type" value="Genomic_DNA"/>
</dbReference>
<protein>
    <submittedName>
        <fullName evidence="1">Uncharacterized protein</fullName>
    </submittedName>
</protein>
<sequence length="225" mass="24357">MVVSLSRGETLLVEGNTSVPNGMVVFACNIPTGRYELKSHTDGPKEYLLSVRYGGPWEAEVPSAEGIRKVNGSGWQVFSYNASDLAVRMGARKLDASNNSLTVGIHDAHLRDLAMNSTSEPNGAVSVSYDVEPDLIFRSGVKITVSSEERWKGWYDVDGNYTAIEGFGDDEIYYPGDVSGLIRLGLQKTGDDDAMLSVSIEKDGAVIERGETSTRNGSITLRANL</sequence>
<proteinExistence type="predicted"/>
<accession>A0A8G1EFU2</accession>
<evidence type="ECO:0000313" key="1">
    <source>
        <dbReference type="EMBL" id="QYZ78466.1"/>
    </source>
</evidence>
<reference evidence="1" key="1">
    <citation type="journal article" date="2005" name="Int. J. Syst. Evol. Microbiol.">
        <title>Methanofollis formosanus sp. nov., isolated from a fish pond.</title>
        <authorList>
            <person name="Wu S.Y."/>
            <person name="Chen S.C."/>
            <person name="Lai M.C."/>
        </authorList>
    </citation>
    <scope>NUCLEOTIDE SEQUENCE</scope>
    <source>
        <strain evidence="1">ML15</strain>
    </source>
</reference>
<dbReference type="Proteomes" id="UP000826709">
    <property type="component" value="Chromosome"/>
</dbReference>
<dbReference type="PROSITE" id="PS51257">
    <property type="entry name" value="PROKAR_LIPOPROTEIN"/>
    <property type="match status" value="1"/>
</dbReference>
<dbReference type="AlphaFoldDB" id="A0A8G1EFU2"/>